<dbReference type="AlphaFoldDB" id="A0A5C5V5W5"/>
<dbReference type="RefSeq" id="WP_146566108.1">
    <property type="nucleotide sequence ID" value="NZ_SIHJ01000002.1"/>
</dbReference>
<evidence type="ECO:0000256" key="1">
    <source>
        <dbReference type="SAM" id="MobiDB-lite"/>
    </source>
</evidence>
<feature type="signal peptide" evidence="2">
    <location>
        <begin position="1"/>
        <end position="26"/>
    </location>
</feature>
<sequence length="838" mass="89743" precursor="true">MTNLEQRRWTAAAVVVSLSVAGLVNAAEEREAPLGPIVVRGTVTDESGEPVAGAKVWLLLRYALAGQEPWVVTAEADERGEYKLEVDPAWTAREASYAPRAVWCFAPGHALGVANANRQVDDAADEPVDVRLGPESEVTIKVLNSQGEPVAGAPLTSFYYLNGGYQPPPEAVIKSLALATDDSGQVALPFADPSKLYSVQFSLPKYGDQYLQLSRQPDAQTSHTFRFVRTGTLTLKVEGGEPANRAGIAASVVGDSYGPGAQGRAQLTTNDEGSATAETFAEGRYRIYCRGADLGRLRPRLPKEIIVRAGETTVATITLEPTVEVRGRVVAEGTDTPVAGATVSVQHGNAQSERVTTDAQGWYTAQVLAGPVRSYLNTIPKGFQDWSRVSTDNQPTEAAASDKPTRLPDLLLRETVKLAGRLVDQDDRPLENYRVMAYVGNRTQGGAATDPAGGFEFSLPSGQQAERYTAYSQEGNRARHPAEIVNEQPLLLRINTSGVPTNVEITTSPTPPDKLRPPTPPAAGGGDRPVIIVAENVMIAGGKMVDLFGAQEYLESFENPAALTAELLLTQGSLRGDNERYEEMRLWSSAMREIIGFRSVITNIVGSRVSGRYDSLQLGDRWPPEGTREVAGRVVNAAGEPAPGAQVVLVEPAPAGARFYYHALYLTDGSARRTDEDVIVNTDEEGRFVHQTAAGEFGFIVMHPDGFAMAGPDAAGADAEPIALQPWARVTARAVPDQAIKQHLSVSCRLRPSPGLGDVYARMNSPQGDVEHDFIAVPPGLKVGVQRNIEGESGISTSLNGASASVETKPGETVHVEFGPLTKTQRATAEAQLKQWGE</sequence>
<gene>
    <name evidence="3" type="ORF">KOR34_32920</name>
</gene>
<dbReference type="InterPro" id="IPR008969">
    <property type="entry name" value="CarboxyPept-like_regulatory"/>
</dbReference>
<proteinExistence type="predicted"/>
<keyword evidence="2" id="KW-0732">Signal</keyword>
<reference evidence="3 4" key="1">
    <citation type="submission" date="2019-02" db="EMBL/GenBank/DDBJ databases">
        <title>Deep-cultivation of Planctomycetes and their phenomic and genomic characterization uncovers novel biology.</title>
        <authorList>
            <person name="Wiegand S."/>
            <person name="Jogler M."/>
            <person name="Boedeker C."/>
            <person name="Pinto D."/>
            <person name="Vollmers J."/>
            <person name="Rivas-Marin E."/>
            <person name="Kohn T."/>
            <person name="Peeters S.H."/>
            <person name="Heuer A."/>
            <person name="Rast P."/>
            <person name="Oberbeckmann S."/>
            <person name="Bunk B."/>
            <person name="Jeske O."/>
            <person name="Meyerdierks A."/>
            <person name="Storesund J.E."/>
            <person name="Kallscheuer N."/>
            <person name="Luecker S."/>
            <person name="Lage O.M."/>
            <person name="Pohl T."/>
            <person name="Merkel B.J."/>
            <person name="Hornburger P."/>
            <person name="Mueller R.-W."/>
            <person name="Bruemmer F."/>
            <person name="Labrenz M."/>
            <person name="Spormann A.M."/>
            <person name="Op Den Camp H."/>
            <person name="Overmann J."/>
            <person name="Amann R."/>
            <person name="Jetten M.S.M."/>
            <person name="Mascher T."/>
            <person name="Medema M.H."/>
            <person name="Devos D.P."/>
            <person name="Kaster A.-K."/>
            <person name="Ovreas L."/>
            <person name="Rohde M."/>
            <person name="Galperin M.Y."/>
            <person name="Jogler C."/>
        </authorList>
    </citation>
    <scope>NUCLEOTIDE SEQUENCE [LARGE SCALE GENOMIC DNA]</scope>
    <source>
        <strain evidence="3 4">KOR34</strain>
    </source>
</reference>
<name>A0A5C5V5W5_9BACT</name>
<comment type="caution">
    <text evidence="3">The sequence shown here is derived from an EMBL/GenBank/DDBJ whole genome shotgun (WGS) entry which is preliminary data.</text>
</comment>
<keyword evidence="4" id="KW-1185">Reference proteome</keyword>
<protein>
    <submittedName>
        <fullName evidence="3">Nickel uptake substrate-specific transmembrane region</fullName>
    </submittedName>
</protein>
<dbReference type="EMBL" id="SIHJ01000002">
    <property type="protein sequence ID" value="TWT33460.1"/>
    <property type="molecule type" value="Genomic_DNA"/>
</dbReference>
<evidence type="ECO:0000313" key="3">
    <source>
        <dbReference type="EMBL" id="TWT33460.1"/>
    </source>
</evidence>
<feature type="region of interest" description="Disordered" evidence="1">
    <location>
        <begin position="503"/>
        <end position="527"/>
    </location>
</feature>
<dbReference type="SUPFAM" id="SSF49464">
    <property type="entry name" value="Carboxypeptidase regulatory domain-like"/>
    <property type="match status" value="2"/>
</dbReference>
<evidence type="ECO:0000313" key="4">
    <source>
        <dbReference type="Proteomes" id="UP000316714"/>
    </source>
</evidence>
<keyword evidence="3" id="KW-0472">Membrane</keyword>
<dbReference type="OrthoDB" id="222215at2"/>
<evidence type="ECO:0000256" key="2">
    <source>
        <dbReference type="SAM" id="SignalP"/>
    </source>
</evidence>
<dbReference type="Proteomes" id="UP000316714">
    <property type="component" value="Unassembled WGS sequence"/>
</dbReference>
<dbReference type="Gene3D" id="2.60.40.1120">
    <property type="entry name" value="Carboxypeptidase-like, regulatory domain"/>
    <property type="match status" value="1"/>
</dbReference>
<organism evidence="3 4">
    <name type="scientific">Posidoniimonas corsicana</name>
    <dbReference type="NCBI Taxonomy" id="1938618"/>
    <lineage>
        <taxon>Bacteria</taxon>
        <taxon>Pseudomonadati</taxon>
        <taxon>Planctomycetota</taxon>
        <taxon>Planctomycetia</taxon>
        <taxon>Pirellulales</taxon>
        <taxon>Lacipirellulaceae</taxon>
        <taxon>Posidoniimonas</taxon>
    </lineage>
</organism>
<accession>A0A5C5V5W5</accession>
<feature type="chain" id="PRO_5023100843" evidence="2">
    <location>
        <begin position="27"/>
        <end position="838"/>
    </location>
</feature>
<keyword evidence="3" id="KW-0812">Transmembrane</keyword>
<feature type="compositionally biased region" description="Pro residues" evidence="1">
    <location>
        <begin position="509"/>
        <end position="521"/>
    </location>
</feature>